<protein>
    <submittedName>
        <fullName evidence="2">Uncharacterized protein</fullName>
    </submittedName>
</protein>
<feature type="transmembrane region" description="Helical" evidence="1">
    <location>
        <begin position="46"/>
        <end position="63"/>
    </location>
</feature>
<feature type="transmembrane region" description="Helical" evidence="1">
    <location>
        <begin position="175"/>
        <end position="196"/>
    </location>
</feature>
<keyword evidence="1" id="KW-0472">Membrane</keyword>
<evidence type="ECO:0000313" key="2">
    <source>
        <dbReference type="EMBL" id="MFL9878857.1"/>
    </source>
</evidence>
<evidence type="ECO:0000256" key="1">
    <source>
        <dbReference type="SAM" id="Phobius"/>
    </source>
</evidence>
<feature type="transmembrane region" description="Helical" evidence="1">
    <location>
        <begin position="208"/>
        <end position="229"/>
    </location>
</feature>
<keyword evidence="1" id="KW-1133">Transmembrane helix</keyword>
<dbReference type="Proteomes" id="UP001629214">
    <property type="component" value="Unassembled WGS sequence"/>
</dbReference>
<organism evidence="2 3">
    <name type="scientific">Herbaspirillum rhizosphaerae</name>
    <dbReference type="NCBI Taxonomy" id="346179"/>
    <lineage>
        <taxon>Bacteria</taxon>
        <taxon>Pseudomonadati</taxon>
        <taxon>Pseudomonadota</taxon>
        <taxon>Betaproteobacteria</taxon>
        <taxon>Burkholderiales</taxon>
        <taxon>Oxalobacteraceae</taxon>
        <taxon>Herbaspirillum</taxon>
    </lineage>
</organism>
<gene>
    <name evidence="2" type="ORF">PQR63_10705</name>
</gene>
<feature type="transmembrane region" description="Helical" evidence="1">
    <location>
        <begin position="75"/>
        <end position="93"/>
    </location>
</feature>
<keyword evidence="3" id="KW-1185">Reference proteome</keyword>
<evidence type="ECO:0000313" key="3">
    <source>
        <dbReference type="Proteomes" id="UP001629214"/>
    </source>
</evidence>
<name>A0ABW8Z733_9BURK</name>
<sequence length="231" mass="25518">MSFLLSASCKTVGAAGTSVIAQSFLFAATVVILPATFYWQYIRRQWWRLGVGLSAFVLMQDWLMWKDKGSLGETFFGATALFGILYLPIVALWEGNRRLARKLAGDAYAEVPLRASECLLLIALSIPMHLLMFVVINVMSVTNVFALDALQAGSDVVNCLFSFAQPVSLQAYRDALNILLAAIPVLLSVTVLASWFRRSRRDHLAMSWHVYFAVTPGVLCGGMLLASLFTR</sequence>
<comment type="caution">
    <text evidence="2">The sequence shown here is derived from an EMBL/GenBank/DDBJ whole genome shotgun (WGS) entry which is preliminary data.</text>
</comment>
<keyword evidence="1" id="KW-0812">Transmembrane</keyword>
<dbReference type="RefSeq" id="WP_408167849.1">
    <property type="nucleotide sequence ID" value="NZ_JAQQFR010000006.1"/>
</dbReference>
<reference evidence="2 3" key="1">
    <citation type="journal article" date="2024" name="Chem. Sci.">
        <title>Discovery of megapolipeptins by genome mining of a Burkholderiales bacteria collection.</title>
        <authorList>
            <person name="Paulo B.S."/>
            <person name="Recchia M.J.J."/>
            <person name="Lee S."/>
            <person name="Fergusson C.H."/>
            <person name="Romanowski S.B."/>
            <person name="Hernandez A."/>
            <person name="Krull N."/>
            <person name="Liu D.Y."/>
            <person name="Cavanagh H."/>
            <person name="Bos A."/>
            <person name="Gray C.A."/>
            <person name="Murphy B.T."/>
            <person name="Linington R.G."/>
            <person name="Eustaquio A.S."/>
        </authorList>
    </citation>
    <scope>NUCLEOTIDE SEQUENCE [LARGE SCALE GENOMIC DNA]</scope>
    <source>
        <strain evidence="2 3">RL21-008-BIB-B</strain>
    </source>
</reference>
<accession>A0ABW8Z733</accession>
<feature type="transmembrane region" description="Helical" evidence="1">
    <location>
        <begin position="118"/>
        <end position="139"/>
    </location>
</feature>
<dbReference type="EMBL" id="JAQQFR010000006">
    <property type="protein sequence ID" value="MFL9878857.1"/>
    <property type="molecule type" value="Genomic_DNA"/>
</dbReference>
<proteinExistence type="predicted"/>
<feature type="transmembrane region" description="Helical" evidence="1">
    <location>
        <begin position="20"/>
        <end position="39"/>
    </location>
</feature>